<dbReference type="Proteomes" id="UP000066203">
    <property type="component" value="Chromosome"/>
</dbReference>
<evidence type="ECO:0000313" key="2">
    <source>
        <dbReference type="EMBL" id="BAS19419.1"/>
    </source>
</evidence>
<evidence type="ECO:0000313" key="3">
    <source>
        <dbReference type="EMBL" id="MBF1663006.1"/>
    </source>
</evidence>
<keyword evidence="1" id="KW-0472">Membrane</keyword>
<feature type="transmembrane region" description="Helical" evidence="1">
    <location>
        <begin position="6"/>
        <end position="25"/>
    </location>
</feature>
<dbReference type="PATRIC" id="fig|43675.28.peg.178"/>
<keyword evidence="1" id="KW-0812">Transmembrane</keyword>
<dbReference type="InterPro" id="IPR003425">
    <property type="entry name" value="CCB3/YggT"/>
</dbReference>
<reference evidence="3" key="3">
    <citation type="submission" date="2020-04" db="EMBL/GenBank/DDBJ databases">
        <title>Deep metagenomics examines the oral microbiome during advanced dental caries in children, revealing novel taxa and co-occurrences with host molecules.</title>
        <authorList>
            <person name="Baker J.L."/>
            <person name="Morton J.T."/>
            <person name="Dinis M."/>
            <person name="Alvarez R."/>
            <person name="Tran N.C."/>
            <person name="Knight R."/>
            <person name="Edlund A."/>
        </authorList>
    </citation>
    <scope>NUCLEOTIDE SEQUENCE</scope>
    <source>
        <strain evidence="3">JCVI_44_bin.2</strain>
    </source>
</reference>
<reference evidence="2" key="1">
    <citation type="submission" date="2015-08" db="EMBL/GenBank/DDBJ databases">
        <title>Complete DNA Sequence of Pseudomonas syringae pv. actinidiae, the Causal Agent of Kiwifruit Canker Disease.</title>
        <authorList>
            <person name="Rikkerink E.H.A."/>
            <person name="Fineran P.C."/>
        </authorList>
    </citation>
    <scope>NUCLEOTIDE SEQUENCE</scope>
    <source>
        <strain evidence="2">NUM-Rm6536</strain>
    </source>
</reference>
<keyword evidence="1" id="KW-1133">Transmembrane helix</keyword>
<evidence type="ECO:0000256" key="1">
    <source>
        <dbReference type="SAM" id="Phobius"/>
    </source>
</evidence>
<dbReference type="AlphaFoldDB" id="A0A0K2RX69"/>
<protein>
    <submittedName>
        <fullName evidence="2">Membrane protein</fullName>
    </submittedName>
    <submittedName>
        <fullName evidence="3">YggT family protein</fullName>
    </submittedName>
</protein>
<feature type="transmembrane region" description="Helical" evidence="1">
    <location>
        <begin position="76"/>
        <end position="96"/>
    </location>
</feature>
<dbReference type="Pfam" id="PF02325">
    <property type="entry name" value="CCB3_YggT"/>
    <property type="match status" value="1"/>
</dbReference>
<organism evidence="2">
    <name type="scientific">Rothia mucilaginosa</name>
    <dbReference type="NCBI Taxonomy" id="43675"/>
    <lineage>
        <taxon>Bacteria</taxon>
        <taxon>Bacillati</taxon>
        <taxon>Actinomycetota</taxon>
        <taxon>Actinomycetes</taxon>
        <taxon>Micrococcales</taxon>
        <taxon>Micrococcaceae</taxon>
        <taxon>Rothia</taxon>
    </lineage>
</organism>
<dbReference type="Proteomes" id="UP000756427">
    <property type="component" value="Unassembled WGS sequence"/>
</dbReference>
<sequence>MGYIFALITIVVYVLYIAMLLRMLFDWVRMFAPEWRPKGIVLLFASGVYAVTDWPMNQLRRLIPPVRVGNVALDTGFLILIVLLSLLLSIMMRMTAAFS</sequence>
<name>A0A0K2RX69_9MICC</name>
<dbReference type="RefSeq" id="WP_049326900.1">
    <property type="nucleotide sequence ID" value="NZ_AP014938.1"/>
</dbReference>
<evidence type="ECO:0000313" key="4">
    <source>
        <dbReference type="Proteomes" id="UP000066203"/>
    </source>
</evidence>
<dbReference type="EMBL" id="JABZXR010000001">
    <property type="protein sequence ID" value="MBF1663006.1"/>
    <property type="molecule type" value="Genomic_DNA"/>
</dbReference>
<dbReference type="GO" id="GO:0016020">
    <property type="term" value="C:membrane"/>
    <property type="evidence" value="ECO:0007669"/>
    <property type="project" value="InterPro"/>
</dbReference>
<accession>A0A0K2RX69</accession>
<dbReference type="EMBL" id="AP014938">
    <property type="protein sequence ID" value="BAS19419.1"/>
    <property type="molecule type" value="Genomic_DNA"/>
</dbReference>
<feature type="transmembrane region" description="Helical" evidence="1">
    <location>
        <begin position="37"/>
        <end position="56"/>
    </location>
</feature>
<proteinExistence type="predicted"/>
<reference evidence="4" key="2">
    <citation type="submission" date="2015-08" db="EMBL/GenBank/DDBJ databases">
        <title>Complete genome sequence of Rothia mucilaginosa strain NUM-Rm6536.</title>
        <authorList>
            <person name="Nambu T."/>
        </authorList>
    </citation>
    <scope>NUCLEOTIDE SEQUENCE [LARGE SCALE GENOMIC DNA]</scope>
    <source>
        <strain evidence="4">NUM-Rm6536</strain>
    </source>
</reference>
<gene>
    <name evidence="3" type="ORF">HXO64_00420</name>
    <name evidence="2" type="ORF">RM6536_0172</name>
</gene>